<protein>
    <submittedName>
        <fullName evidence="3">Uncharacterized protein</fullName>
    </submittedName>
</protein>
<dbReference type="Proteomes" id="UP000887572">
    <property type="component" value="Unplaced"/>
</dbReference>
<evidence type="ECO:0000313" key="2">
    <source>
        <dbReference type="Proteomes" id="UP000887572"/>
    </source>
</evidence>
<accession>A0A914I7I5</accession>
<name>A0A914I7I5_GLORO</name>
<feature type="region of interest" description="Disordered" evidence="1">
    <location>
        <begin position="1"/>
        <end position="43"/>
    </location>
</feature>
<evidence type="ECO:0000256" key="1">
    <source>
        <dbReference type="SAM" id="MobiDB-lite"/>
    </source>
</evidence>
<evidence type="ECO:0000313" key="3">
    <source>
        <dbReference type="WBParaSite" id="Gr19_v10_g8014.t1"/>
    </source>
</evidence>
<organism evidence="2 3">
    <name type="scientific">Globodera rostochiensis</name>
    <name type="common">Golden nematode worm</name>
    <name type="synonym">Heterodera rostochiensis</name>
    <dbReference type="NCBI Taxonomy" id="31243"/>
    <lineage>
        <taxon>Eukaryota</taxon>
        <taxon>Metazoa</taxon>
        <taxon>Ecdysozoa</taxon>
        <taxon>Nematoda</taxon>
        <taxon>Chromadorea</taxon>
        <taxon>Rhabditida</taxon>
        <taxon>Tylenchina</taxon>
        <taxon>Tylenchomorpha</taxon>
        <taxon>Tylenchoidea</taxon>
        <taxon>Heteroderidae</taxon>
        <taxon>Heteroderinae</taxon>
        <taxon>Globodera</taxon>
    </lineage>
</organism>
<reference evidence="3" key="1">
    <citation type="submission" date="2022-11" db="UniProtKB">
        <authorList>
            <consortium name="WormBaseParasite"/>
        </authorList>
    </citation>
    <scope>IDENTIFICATION</scope>
</reference>
<feature type="compositionally biased region" description="Polar residues" evidence="1">
    <location>
        <begin position="8"/>
        <end position="25"/>
    </location>
</feature>
<dbReference type="WBParaSite" id="Gr19_v10_g8014.t1">
    <property type="protein sequence ID" value="Gr19_v10_g8014.t1"/>
    <property type="gene ID" value="Gr19_v10_g8014"/>
</dbReference>
<feature type="compositionally biased region" description="Basic and acidic residues" evidence="1">
    <location>
        <begin position="29"/>
        <end position="43"/>
    </location>
</feature>
<dbReference type="AlphaFoldDB" id="A0A914I7I5"/>
<keyword evidence="2" id="KW-1185">Reference proteome</keyword>
<sequence length="146" mass="16295">MLQPSCCLESSSGNLPGDQQPQLNRKVSAKSEKEEVPPKRADEERIKTLEKQLELVSKERDKLKTLVESFIEGKETRKVLAHKVFNRHVRQTNINKSTRTRLWTATGEDGPIAAESSGFLEAGDSFQSLALNRAALNPCGTEPVRH</sequence>
<proteinExistence type="predicted"/>